<dbReference type="Proteomes" id="UP000069697">
    <property type="component" value="Unassembled WGS sequence"/>
</dbReference>
<comment type="caution">
    <text evidence="2">The sequence shown here is derived from an EMBL/GenBank/DDBJ whole genome shotgun (WGS) entry which is preliminary data.</text>
</comment>
<feature type="coiled-coil region" evidence="1">
    <location>
        <begin position="24"/>
        <end position="55"/>
    </location>
</feature>
<evidence type="ECO:0000313" key="2">
    <source>
        <dbReference type="EMBL" id="GAS80283.1"/>
    </source>
</evidence>
<dbReference type="AlphaFoldDB" id="A0A124DX85"/>
<keyword evidence="1" id="KW-0175">Coiled coil</keyword>
<dbReference type="EMBL" id="BCNV01000001">
    <property type="protein sequence ID" value="GAS80283.1"/>
    <property type="molecule type" value="Genomic_DNA"/>
</dbReference>
<gene>
    <name evidence="2" type="ORF">PAHA3_0353</name>
</gene>
<name>A0A124DX85_PAEAM</name>
<evidence type="ECO:0000256" key="1">
    <source>
        <dbReference type="SAM" id="Coils"/>
    </source>
</evidence>
<sequence>MLVIDEVYHHTALQISSSDLLYLIERLKVKKETEIQTLKQKIEQFEQKRRAEEVAYQSLSTVRKWFAGRPASHHQAVEYMVQVKERFRKMEQIRRRIRELDQIAERIKHPDSIERDEIELAPDTIRELIQLSETEDVQA</sequence>
<reference evidence="2 3" key="1">
    <citation type="journal article" date="2016" name="Genome Announc.">
        <title>Draft Genome Sequence of Paenibacillus amylolyticus Heshi-A3, Isolated from Fermented Rice Bran in a Japanese Fermented Seafood Dish.</title>
        <authorList>
            <person name="Akuzawa S."/>
            <person name="Nagaoka J."/>
            <person name="Kanekatsu M."/>
            <person name="Kubota E."/>
            <person name="Ohtake R."/>
            <person name="Suzuki T."/>
            <person name="Kanesaki Y."/>
        </authorList>
    </citation>
    <scope>NUCLEOTIDE SEQUENCE [LARGE SCALE GENOMIC DNA]</scope>
    <source>
        <strain evidence="2 3">Heshi-A3</strain>
    </source>
</reference>
<reference evidence="3" key="2">
    <citation type="submission" date="2016-01" db="EMBL/GenBank/DDBJ databases">
        <title>Draft Genome Sequence of Paenibacillus amylolyticus Heshi-A3 that Was Isolated from Fermented Rice Bran with Aging Salted Mackerel, Which Was Named Heshiko as Traditional Fermented Seafood in Japan.</title>
        <authorList>
            <person name="Akuzawa S."/>
            <person name="Nakagawa J."/>
            <person name="Kanekatsu T."/>
            <person name="Kubota E."/>
            <person name="Ohtake R."/>
            <person name="Suzuki T."/>
            <person name="Kanesaki Y."/>
        </authorList>
    </citation>
    <scope>NUCLEOTIDE SEQUENCE [LARGE SCALE GENOMIC DNA]</scope>
    <source>
        <strain evidence="3">Heshi-A3</strain>
    </source>
</reference>
<evidence type="ECO:0000313" key="3">
    <source>
        <dbReference type="Proteomes" id="UP000069697"/>
    </source>
</evidence>
<proteinExistence type="predicted"/>
<dbReference type="RefSeq" id="WP_062833184.1">
    <property type="nucleotide sequence ID" value="NZ_BCNV01000001.1"/>
</dbReference>
<organism evidence="2 3">
    <name type="scientific">Paenibacillus amylolyticus</name>
    <dbReference type="NCBI Taxonomy" id="1451"/>
    <lineage>
        <taxon>Bacteria</taxon>
        <taxon>Bacillati</taxon>
        <taxon>Bacillota</taxon>
        <taxon>Bacilli</taxon>
        <taxon>Bacillales</taxon>
        <taxon>Paenibacillaceae</taxon>
        <taxon>Paenibacillus</taxon>
    </lineage>
</organism>
<protein>
    <submittedName>
        <fullName evidence="2">Uncharacterized protein</fullName>
    </submittedName>
</protein>
<accession>A0A124DX85</accession>